<evidence type="ECO:0000313" key="3">
    <source>
        <dbReference type="Proteomes" id="UP000586976"/>
    </source>
</evidence>
<reference evidence="2 3" key="1">
    <citation type="submission" date="2020-07" db="EMBL/GenBank/DDBJ databases">
        <title>Streptomyces isolated from Indian soil.</title>
        <authorList>
            <person name="Mandal S."/>
            <person name="Maiti P.K."/>
        </authorList>
    </citation>
    <scope>NUCLEOTIDE SEQUENCE [LARGE SCALE GENOMIC DNA]</scope>
    <source>
        <strain evidence="2 3">PSKA54</strain>
    </source>
</reference>
<accession>A0A7W2HEL0</accession>
<evidence type="ECO:0000256" key="1">
    <source>
        <dbReference type="SAM" id="MobiDB-lite"/>
    </source>
</evidence>
<keyword evidence="3" id="KW-1185">Reference proteome</keyword>
<dbReference type="EMBL" id="JACEQY010000004">
    <property type="protein sequence ID" value="MBA4860940.1"/>
    <property type="molecule type" value="Genomic_DNA"/>
</dbReference>
<dbReference type="Proteomes" id="UP000586976">
    <property type="component" value="Unassembled WGS sequence"/>
</dbReference>
<organism evidence="2 3">
    <name type="scientific">Streptomyces himalayensis subsp. aureolus</name>
    <dbReference type="NCBI Taxonomy" id="2758039"/>
    <lineage>
        <taxon>Bacteria</taxon>
        <taxon>Bacillati</taxon>
        <taxon>Actinomycetota</taxon>
        <taxon>Actinomycetes</taxon>
        <taxon>Kitasatosporales</taxon>
        <taxon>Streptomycetaceae</taxon>
        <taxon>Streptomyces</taxon>
        <taxon>Streptomyces himalayensis</taxon>
    </lineage>
</organism>
<evidence type="ECO:0000313" key="2">
    <source>
        <dbReference type="EMBL" id="MBA4860940.1"/>
    </source>
</evidence>
<name>A0A7W2HEL0_9ACTN</name>
<sequence>MPLVPVVFGLLIGLAPGPTKAQERSQERAIEATDEIRAPAARTATPSGHFQAAQPPPLGPRPTETEEELRRSMKIRPQERPADGTGDTPRRLAPPAPQANFEGLNAGSCCARPPDTHGAVGVNHFVEITNHRGVGIFRKSDGALVKNTTLNSFFGYTARTIFDPRVVYDRRWDRWVVFGVAFQESSTVQYVFLGVSRTPDPTGAYYLYKFDVPESTGNFFDYPQLGMDQDALIVTANIFSGDSYIRTRAFGIPKAAAYNGRSFSRPYFDLGTPGTVAPPIVEDNNANAFLVAASAGNPSHLKLFRATGIGRSTASIVLQAHVPVPAFSVPPDARQPGTTDRLDTLNGRFQNVSTQIGNQLLNVHTMNADNRATAKWYQIDTATNTVPVGRSGFVFESANSDDFNPSVAGSAVGGTSANPIGRMFFTWTSTTVASGVTTRQATVKAGGRLATDTANVTGGTSFARATTAYNPSSDTVERWGDYSAVSIDPVGTSSCPVGQRAWFVNERHVSATVWGSRFGRLGFC</sequence>
<feature type="region of interest" description="Disordered" evidence="1">
    <location>
        <begin position="17"/>
        <end position="99"/>
    </location>
</feature>
<comment type="caution">
    <text evidence="2">The sequence shown here is derived from an EMBL/GenBank/DDBJ whole genome shotgun (WGS) entry which is preliminary data.</text>
</comment>
<feature type="compositionally biased region" description="Basic and acidic residues" evidence="1">
    <location>
        <begin position="21"/>
        <end position="37"/>
    </location>
</feature>
<dbReference type="AlphaFoldDB" id="A0A7W2HEL0"/>
<proteinExistence type="predicted"/>
<feature type="compositionally biased region" description="Basic and acidic residues" evidence="1">
    <location>
        <begin position="68"/>
        <end position="82"/>
    </location>
</feature>
<protein>
    <submittedName>
        <fullName evidence="2">Uncharacterized protein</fullName>
    </submittedName>
</protein>
<gene>
    <name evidence="2" type="ORF">H1V43_06005</name>
</gene>
<dbReference type="RefSeq" id="WP_181863014.1">
    <property type="nucleotide sequence ID" value="NZ_JACEQY010000004.1"/>
</dbReference>